<dbReference type="GO" id="GO:0051123">
    <property type="term" value="P:RNA polymerase II preinitiation complex assembly"/>
    <property type="evidence" value="ECO:0007669"/>
    <property type="project" value="TreeGrafter"/>
</dbReference>
<evidence type="ECO:0000256" key="3">
    <source>
        <dbReference type="ARBA" id="ARBA00023015"/>
    </source>
</evidence>
<feature type="compositionally biased region" description="Acidic residues" evidence="6">
    <location>
        <begin position="384"/>
        <end position="413"/>
    </location>
</feature>
<dbReference type="KEGG" id="kne:92181599"/>
<feature type="compositionally biased region" description="Polar residues" evidence="6">
    <location>
        <begin position="24"/>
        <end position="41"/>
    </location>
</feature>
<feature type="domain" description="TAFII55 protein conserved region" evidence="7">
    <location>
        <begin position="171"/>
        <end position="328"/>
    </location>
</feature>
<feature type="compositionally biased region" description="Low complexity" evidence="6">
    <location>
        <begin position="659"/>
        <end position="670"/>
    </location>
</feature>
<dbReference type="Pfam" id="PF04658">
    <property type="entry name" value="TAFII55_N"/>
    <property type="match status" value="1"/>
</dbReference>
<sequence length="760" mass="81547">MDGNGDLLPSSSYSSAEAGPSALPFSSQAYYPDRSTGQPSSYPHDEGSTSQQPLSAPVSDEMLVVDRPLSGPGSRGGRGRGRGFGRGRGSGRGSRRGRGSRGGGMRTSTRISERAAYSGSGYGERKVQKLKLSFKTASGAAGGEKSGARKTSFLGEYDRELDENTDEPLCFEEQFILRVPKEIAEGKGEGTGTGLRDMVKGKGKGLEGVEFKFLDPRRAAFKFNGVTYAAKLVDLPNIIESQKTFDNRHLFKVADISQMLVVDQPVTNEASITAAPLKIDEYIWPHGITPPMRWARKRRFRKRLSRRAIEVVEESVEELLNRDKDAEDHSIELIDAHPDPEIADEYYINYDPEAMWQQHGEDGSEFGGSEMYEDPGSVAQDWGEGGDEYGTDMGDEGGEGEYEDDEGEDGDGTLDQELAAALMEDMDGSDGSGQSEDDEDALSGSDDDEDDDEGEKSEDDDETIEKKAKIKQFNSEIKALEGAIEKKRAGFAGGNPIMMKRFEETIAGLQADVSAKIAARQALVDELDKTEGSAAKADAGDGDEETPGGTPMDEDADMDDAEGEYEDGGTPAAGREGRDASIQSSEGDDDLFGEDEEDEGEERGTEGDGEVAEEDDEEGYDDEDGEGEEEEEEEEDEMSRMLRQELEGLDQAEVDETPATPGAQEQADAAAAAALNDFAMAEDYSAFAAAAAGVDGDGTEEMDVSAGDMNVFGDLANLSMGDGAGVGFEQPAWVEGGAGRRRYARGVEAGSDDSSDESDD</sequence>
<feature type="compositionally biased region" description="Acidic residues" evidence="6">
    <location>
        <begin position="647"/>
        <end position="656"/>
    </location>
</feature>
<evidence type="ECO:0000313" key="9">
    <source>
        <dbReference type="Proteomes" id="UP001388673"/>
    </source>
</evidence>
<dbReference type="PANTHER" id="PTHR12228:SF0">
    <property type="entry name" value="TATA-BOX BINDING PROTEIN ASSOCIATED FACTOR 7"/>
    <property type="match status" value="1"/>
</dbReference>
<evidence type="ECO:0000256" key="2">
    <source>
        <dbReference type="ARBA" id="ARBA00009368"/>
    </source>
</evidence>
<gene>
    <name evidence="8" type="ORF">IAR55_004341</name>
</gene>
<comment type="caution">
    <text evidence="8">The sequence shown here is derived from an EMBL/GenBank/DDBJ whole genome shotgun (WGS) entry which is preliminary data.</text>
</comment>
<name>A0AAW0YN71_9TREE</name>
<protein>
    <recommendedName>
        <fullName evidence="7">TAFII55 protein conserved region domain-containing protein</fullName>
    </recommendedName>
</protein>
<evidence type="ECO:0000259" key="7">
    <source>
        <dbReference type="SMART" id="SM01370"/>
    </source>
</evidence>
<reference evidence="8 9" key="1">
    <citation type="journal article" date="2024" name="bioRxiv">
        <title>Comparative genomics of Cryptococcus and Kwoniella reveals pathogenesis evolution and contrasting karyotype dynamics via intercentromeric recombination or chromosome fusion.</title>
        <authorList>
            <person name="Coelho M.A."/>
            <person name="David-Palma M."/>
            <person name="Shea T."/>
            <person name="Bowers K."/>
            <person name="McGinley-Smith S."/>
            <person name="Mohammad A.W."/>
            <person name="Gnirke A."/>
            <person name="Yurkov A.M."/>
            <person name="Nowrousian M."/>
            <person name="Sun S."/>
            <person name="Cuomo C.A."/>
            <person name="Heitman J."/>
        </authorList>
    </citation>
    <scope>NUCLEOTIDE SEQUENCE [LARGE SCALE GENOMIC DNA]</scope>
    <source>
        <strain evidence="8 9">CBS 13917</strain>
    </source>
</reference>
<feature type="compositionally biased region" description="Acidic residues" evidence="6">
    <location>
        <begin position="540"/>
        <end position="567"/>
    </location>
</feature>
<dbReference type="SMART" id="SM01370">
    <property type="entry name" value="TAFII55_N"/>
    <property type="match status" value="1"/>
</dbReference>
<feature type="compositionally biased region" description="Acidic residues" evidence="6">
    <location>
        <begin position="586"/>
        <end position="637"/>
    </location>
</feature>
<feature type="compositionally biased region" description="Acidic residues" evidence="6">
    <location>
        <begin position="435"/>
        <end position="463"/>
    </location>
</feature>
<feature type="compositionally biased region" description="Acidic residues" evidence="6">
    <location>
        <begin position="750"/>
        <end position="760"/>
    </location>
</feature>
<dbReference type="InterPro" id="IPR037817">
    <property type="entry name" value="TAF7"/>
</dbReference>
<dbReference type="PANTHER" id="PTHR12228">
    <property type="entry name" value="TRANSCRIPTION INITIATION FACTOR TFIID 55 KD SUBUNIT-RELATED"/>
    <property type="match status" value="1"/>
</dbReference>
<accession>A0AAW0YN71</accession>
<evidence type="ECO:0000256" key="1">
    <source>
        <dbReference type="ARBA" id="ARBA00004123"/>
    </source>
</evidence>
<keyword evidence="4" id="KW-0804">Transcription</keyword>
<evidence type="ECO:0000256" key="5">
    <source>
        <dbReference type="ARBA" id="ARBA00023242"/>
    </source>
</evidence>
<feature type="region of interest" description="Disordered" evidence="6">
    <location>
        <begin position="528"/>
        <end position="670"/>
    </location>
</feature>
<evidence type="ECO:0000256" key="4">
    <source>
        <dbReference type="ARBA" id="ARBA00023163"/>
    </source>
</evidence>
<dbReference type="GeneID" id="92181599"/>
<dbReference type="EMBL" id="JBCAWK010000008">
    <property type="protein sequence ID" value="KAK8850423.1"/>
    <property type="molecule type" value="Genomic_DNA"/>
</dbReference>
<comment type="similarity">
    <text evidence="2">Belongs to the TAF7 family.</text>
</comment>
<feature type="region of interest" description="Disordered" evidence="6">
    <location>
        <begin position="358"/>
        <end position="413"/>
    </location>
</feature>
<dbReference type="InterPro" id="IPR006751">
    <property type="entry name" value="TAFII55_prot_cons_reg"/>
</dbReference>
<dbReference type="RefSeq" id="XP_066801854.1">
    <property type="nucleotide sequence ID" value="XM_066947440.1"/>
</dbReference>
<evidence type="ECO:0000313" key="8">
    <source>
        <dbReference type="EMBL" id="KAK8850423.1"/>
    </source>
</evidence>
<organism evidence="8 9">
    <name type="scientific">Kwoniella newhampshirensis</name>
    <dbReference type="NCBI Taxonomy" id="1651941"/>
    <lineage>
        <taxon>Eukaryota</taxon>
        <taxon>Fungi</taxon>
        <taxon>Dikarya</taxon>
        <taxon>Basidiomycota</taxon>
        <taxon>Agaricomycotina</taxon>
        <taxon>Tremellomycetes</taxon>
        <taxon>Tremellales</taxon>
        <taxon>Cryptococcaceae</taxon>
        <taxon>Kwoniella</taxon>
    </lineage>
</organism>
<dbReference type="AlphaFoldDB" id="A0AAW0YN71"/>
<feature type="region of interest" description="Disordered" evidence="6">
    <location>
        <begin position="737"/>
        <end position="760"/>
    </location>
</feature>
<evidence type="ECO:0000256" key="6">
    <source>
        <dbReference type="SAM" id="MobiDB-lite"/>
    </source>
</evidence>
<dbReference type="Proteomes" id="UP001388673">
    <property type="component" value="Unassembled WGS sequence"/>
</dbReference>
<dbReference type="GO" id="GO:0005669">
    <property type="term" value="C:transcription factor TFIID complex"/>
    <property type="evidence" value="ECO:0007669"/>
    <property type="project" value="InterPro"/>
</dbReference>
<feature type="compositionally biased region" description="Low complexity" evidence="6">
    <location>
        <begin position="10"/>
        <end position="22"/>
    </location>
</feature>
<comment type="subcellular location">
    <subcellularLocation>
        <location evidence="1">Nucleus</location>
    </subcellularLocation>
</comment>
<feature type="region of interest" description="Disordered" evidence="6">
    <location>
        <begin position="425"/>
        <end position="466"/>
    </location>
</feature>
<dbReference type="CDD" id="cd08047">
    <property type="entry name" value="TAF7"/>
    <property type="match status" value="1"/>
</dbReference>
<dbReference type="GO" id="GO:0016251">
    <property type="term" value="F:RNA polymerase II general transcription initiation factor activity"/>
    <property type="evidence" value="ECO:0007669"/>
    <property type="project" value="TreeGrafter"/>
</dbReference>
<keyword evidence="5" id="KW-0539">Nucleus</keyword>
<keyword evidence="9" id="KW-1185">Reference proteome</keyword>
<keyword evidence="3" id="KW-0805">Transcription regulation</keyword>
<proteinExistence type="inferred from homology"/>
<feature type="region of interest" description="Disordered" evidence="6">
    <location>
        <begin position="1"/>
        <end position="122"/>
    </location>
</feature>